<dbReference type="Gene3D" id="1.25.10.10">
    <property type="entry name" value="Leucine-rich Repeat Variant"/>
    <property type="match status" value="1"/>
</dbReference>
<evidence type="ECO:0000256" key="1">
    <source>
        <dbReference type="ARBA" id="ARBA00004123"/>
    </source>
</evidence>
<gene>
    <name evidence="5" type="ORF">NA56DRAFT_682315</name>
</gene>
<comment type="subcellular location">
    <subcellularLocation>
        <location evidence="1">Nucleus</location>
    </subcellularLocation>
</comment>
<organism evidence="5 6">
    <name type="scientific">Hyaloscypha hepaticicola</name>
    <dbReference type="NCBI Taxonomy" id="2082293"/>
    <lineage>
        <taxon>Eukaryota</taxon>
        <taxon>Fungi</taxon>
        <taxon>Dikarya</taxon>
        <taxon>Ascomycota</taxon>
        <taxon>Pezizomycotina</taxon>
        <taxon>Leotiomycetes</taxon>
        <taxon>Helotiales</taxon>
        <taxon>Hyaloscyphaceae</taxon>
        <taxon>Hyaloscypha</taxon>
    </lineage>
</organism>
<dbReference type="GO" id="GO:0006606">
    <property type="term" value="P:protein import into nucleus"/>
    <property type="evidence" value="ECO:0007669"/>
    <property type="project" value="TreeGrafter"/>
</dbReference>
<keyword evidence="6" id="KW-1185">Reference proteome</keyword>
<evidence type="ECO:0000313" key="5">
    <source>
        <dbReference type="EMBL" id="PMD14875.1"/>
    </source>
</evidence>
<dbReference type="GO" id="GO:0005737">
    <property type="term" value="C:cytoplasm"/>
    <property type="evidence" value="ECO:0007669"/>
    <property type="project" value="TreeGrafter"/>
</dbReference>
<evidence type="ECO:0000256" key="3">
    <source>
        <dbReference type="ARBA" id="ARBA00022448"/>
    </source>
</evidence>
<dbReference type="EMBL" id="KZ613518">
    <property type="protein sequence ID" value="PMD14875.1"/>
    <property type="molecule type" value="Genomic_DNA"/>
</dbReference>
<proteinExistence type="inferred from homology"/>
<dbReference type="GO" id="GO:0005634">
    <property type="term" value="C:nucleus"/>
    <property type="evidence" value="ECO:0007669"/>
    <property type="project" value="UniProtKB-SubCell"/>
</dbReference>
<name>A0A2J6PLF8_9HELO</name>
<comment type="similarity">
    <text evidence="2">Belongs to the importin beta family.</text>
</comment>
<reference evidence="5 6" key="1">
    <citation type="submission" date="2016-05" db="EMBL/GenBank/DDBJ databases">
        <title>A degradative enzymes factory behind the ericoid mycorrhizal symbiosis.</title>
        <authorList>
            <consortium name="DOE Joint Genome Institute"/>
            <person name="Martino E."/>
            <person name="Morin E."/>
            <person name="Grelet G."/>
            <person name="Kuo A."/>
            <person name="Kohler A."/>
            <person name="Daghino S."/>
            <person name="Barry K."/>
            <person name="Choi C."/>
            <person name="Cichocki N."/>
            <person name="Clum A."/>
            <person name="Copeland A."/>
            <person name="Hainaut M."/>
            <person name="Haridas S."/>
            <person name="Labutti K."/>
            <person name="Lindquist E."/>
            <person name="Lipzen A."/>
            <person name="Khouja H.-R."/>
            <person name="Murat C."/>
            <person name="Ohm R."/>
            <person name="Olson A."/>
            <person name="Spatafora J."/>
            <person name="Veneault-Fourrey C."/>
            <person name="Henrissat B."/>
            <person name="Grigoriev I."/>
            <person name="Martin F."/>
            <person name="Perotto S."/>
        </authorList>
    </citation>
    <scope>NUCLEOTIDE SEQUENCE [LARGE SCALE GENOMIC DNA]</scope>
    <source>
        <strain evidence="5 6">UAMH 7357</strain>
    </source>
</reference>
<evidence type="ECO:0000256" key="4">
    <source>
        <dbReference type="ARBA" id="ARBA00023242"/>
    </source>
</evidence>
<keyword evidence="3" id="KW-0813">Transport</keyword>
<evidence type="ECO:0000256" key="2">
    <source>
        <dbReference type="ARBA" id="ARBA00007991"/>
    </source>
</evidence>
<protein>
    <submittedName>
        <fullName evidence="5">ARM repeat-containing protein</fullName>
    </submittedName>
</protein>
<dbReference type="PANTHER" id="PTHR12363:SF33">
    <property type="entry name" value="IMPORTIN-13"/>
    <property type="match status" value="1"/>
</dbReference>
<keyword evidence="4" id="KW-0539">Nucleus</keyword>
<evidence type="ECO:0000313" key="6">
    <source>
        <dbReference type="Proteomes" id="UP000235672"/>
    </source>
</evidence>
<dbReference type="SUPFAM" id="SSF48371">
    <property type="entry name" value="ARM repeat"/>
    <property type="match status" value="1"/>
</dbReference>
<dbReference type="InterPro" id="IPR051345">
    <property type="entry name" value="Importin_beta-like_NTR"/>
</dbReference>
<dbReference type="Proteomes" id="UP000235672">
    <property type="component" value="Unassembled WGS sequence"/>
</dbReference>
<dbReference type="InterPro" id="IPR011989">
    <property type="entry name" value="ARM-like"/>
</dbReference>
<sequence length="1012" mass="113488">MASADNGQLPTSLEEVEALIRQLYSPGRSDQVVKTQETLQKLQRSPEGWHLASSLMNNKDQQIRFFAALTFIVKLNTDAKSLSEEDAEALLQTLISWLIQCLETSEGALVVRKLCSTLVAYFMQFSTSWEKCIKHLMYCLCTNETHPYRSLVEAPETAVLVQNLSDVQSVALFWVAATLVEEVGKTDSNSMKQHKFHRQVIPNVDDIVLLMSKYITNMHTESTDGKVKQEAMKCFQAWVSYSHRAFIDDEIVLEPLRNLIEPALACLLDDDLYETTVELFSDVLANYSKFLHSADFSFLKSLFNSPWAQERYERLIKGDFDFDSLQFGMFMIAFGDATVTDLTKDLEKDPQSQQFLSALSGLLGAEGYAIYEDKIYVPALEFWNTLVETMVDDIYSVEGEHPPWFRAAQTLVMQAIERCWRKSQFPPAEEFSSWDSVDRIAFKDARRDFSDLLQQFFLTIGMPLFQVFIDLIHKSAASMNWAELEASIYCLGSFADTVSEDSLRDEYLDKVFTPALLDLFTDPQTEVPRVTMQSFLDLVIGYSEYFKERTQALPKVLTFVFQATSSPALAKKASKAITRLCSDCRNILLPELGAFLQQYSNIASNYSLDGSVKEAVMEGIASIIQALENEEQRAAPLEQLLDFVESDVEQCLLLLSSIVPPEGDQYISETSDIDAGRGAMALDLGITALKCLAGVAKGIQVPDDGPVDLEKKESGPSTFWTAGDGSRVQQRIYSMMCRVYDTLGNRGEIVEEVCDIWRQGFREMEPGPFVMPPNMAAQFLMKANFQTPRLVRVITTACTLISGHRWGAELIEVLSALLTWIASLLHTLGEPGNDPELSQTGIEFLLRLLPKYSQVLLSHQPPSSLEFMFMFTLKALAGSEPLPKQAAADFWATFIGLPNQPEPLQGSINNAIQHLGPMLAQALVYNIGGHAARSELDKLSDPVKKLVVRQVNAKSWLEAALLDASFPSDKVSDKDKQLFLQKIMNLRGARGTNQVVREFWLACRGTNFAYVS</sequence>
<dbReference type="InterPro" id="IPR016024">
    <property type="entry name" value="ARM-type_fold"/>
</dbReference>
<dbReference type="OrthoDB" id="2016913at2759"/>
<dbReference type="STRING" id="1745343.A0A2J6PLF8"/>
<dbReference type="AlphaFoldDB" id="A0A2J6PLF8"/>
<dbReference type="PANTHER" id="PTHR12363">
    <property type="entry name" value="TRANSPORTIN 3 AND IMPORTIN 13"/>
    <property type="match status" value="1"/>
</dbReference>
<accession>A0A2J6PLF8</accession>